<reference evidence="1 2" key="1">
    <citation type="journal article" date="2019" name="Sci. Rep.">
        <title>Orb-weaving spider Araneus ventricosus genome elucidates the spidroin gene catalogue.</title>
        <authorList>
            <person name="Kono N."/>
            <person name="Nakamura H."/>
            <person name="Ohtoshi R."/>
            <person name="Moran D.A.P."/>
            <person name="Shinohara A."/>
            <person name="Yoshida Y."/>
            <person name="Fujiwara M."/>
            <person name="Mori M."/>
            <person name="Tomita M."/>
            <person name="Arakawa K."/>
        </authorList>
    </citation>
    <scope>NUCLEOTIDE SEQUENCE [LARGE SCALE GENOMIC DNA]</scope>
</reference>
<dbReference type="AlphaFoldDB" id="A0A4Y2TQK5"/>
<comment type="caution">
    <text evidence="1">The sequence shown here is derived from an EMBL/GenBank/DDBJ whole genome shotgun (WGS) entry which is preliminary data.</text>
</comment>
<proteinExistence type="predicted"/>
<sequence>MSTQKVLGQKRVGLRHQALFLGLCALFMCVVGDQKHIYASKKECDRYSLDAVYHERFKPITENIFK</sequence>
<accession>A0A4Y2TQK5</accession>
<dbReference type="OrthoDB" id="6437444at2759"/>
<dbReference type="EMBL" id="BGPR01029535">
    <property type="protein sequence ID" value="GBO01366.1"/>
    <property type="molecule type" value="Genomic_DNA"/>
</dbReference>
<feature type="non-terminal residue" evidence="1">
    <location>
        <position position="66"/>
    </location>
</feature>
<dbReference type="Proteomes" id="UP000499080">
    <property type="component" value="Unassembled WGS sequence"/>
</dbReference>
<keyword evidence="2" id="KW-1185">Reference proteome</keyword>
<evidence type="ECO:0000313" key="1">
    <source>
        <dbReference type="EMBL" id="GBO01366.1"/>
    </source>
</evidence>
<protein>
    <submittedName>
        <fullName evidence="1">Uncharacterized protein</fullName>
    </submittedName>
</protein>
<evidence type="ECO:0000313" key="2">
    <source>
        <dbReference type="Proteomes" id="UP000499080"/>
    </source>
</evidence>
<name>A0A4Y2TQK5_ARAVE</name>
<gene>
    <name evidence="1" type="ORF">AVEN_245329_1</name>
</gene>
<organism evidence="1 2">
    <name type="scientific">Araneus ventricosus</name>
    <name type="common">Orbweaver spider</name>
    <name type="synonym">Epeira ventricosa</name>
    <dbReference type="NCBI Taxonomy" id="182803"/>
    <lineage>
        <taxon>Eukaryota</taxon>
        <taxon>Metazoa</taxon>
        <taxon>Ecdysozoa</taxon>
        <taxon>Arthropoda</taxon>
        <taxon>Chelicerata</taxon>
        <taxon>Arachnida</taxon>
        <taxon>Araneae</taxon>
        <taxon>Araneomorphae</taxon>
        <taxon>Entelegynae</taxon>
        <taxon>Araneoidea</taxon>
        <taxon>Araneidae</taxon>
        <taxon>Araneus</taxon>
    </lineage>
</organism>